<keyword evidence="6 13" id="KW-0732">Signal</keyword>
<dbReference type="AlphaFoldDB" id="A0A6N9HQ08"/>
<name>A0A6N9HQ08_9BURK</name>
<reference evidence="16 17" key="1">
    <citation type="submission" date="2019-12" db="EMBL/GenBank/DDBJ databases">
        <title>Novel species isolated from a subtropical stream in China.</title>
        <authorList>
            <person name="Lu H."/>
        </authorList>
    </citation>
    <scope>NUCLEOTIDE SEQUENCE [LARGE SCALE GENOMIC DNA]</scope>
    <source>
        <strain evidence="16 17">DS3</strain>
    </source>
</reference>
<evidence type="ECO:0000256" key="8">
    <source>
        <dbReference type="ARBA" id="ARBA00023136"/>
    </source>
</evidence>
<keyword evidence="7 12" id="KW-0798">TonB box</keyword>
<feature type="chain" id="PRO_5026691657" evidence="13">
    <location>
        <begin position="27"/>
        <end position="654"/>
    </location>
</feature>
<evidence type="ECO:0000259" key="14">
    <source>
        <dbReference type="Pfam" id="PF00593"/>
    </source>
</evidence>
<evidence type="ECO:0000256" key="4">
    <source>
        <dbReference type="ARBA" id="ARBA00022452"/>
    </source>
</evidence>
<evidence type="ECO:0000256" key="2">
    <source>
        <dbReference type="ARBA" id="ARBA00009810"/>
    </source>
</evidence>
<dbReference type="Proteomes" id="UP000448575">
    <property type="component" value="Unassembled WGS sequence"/>
</dbReference>
<keyword evidence="17" id="KW-1185">Reference proteome</keyword>
<evidence type="ECO:0000256" key="7">
    <source>
        <dbReference type="ARBA" id="ARBA00023077"/>
    </source>
</evidence>
<evidence type="ECO:0000256" key="6">
    <source>
        <dbReference type="ARBA" id="ARBA00022729"/>
    </source>
</evidence>
<protein>
    <submittedName>
        <fullName evidence="16">TonB-dependent receptor</fullName>
    </submittedName>
</protein>
<comment type="similarity">
    <text evidence="2 11 12">Belongs to the TonB-dependent receptor family.</text>
</comment>
<keyword evidence="8 11" id="KW-0472">Membrane</keyword>
<dbReference type="InterPro" id="IPR000531">
    <property type="entry name" value="Beta-barrel_TonB"/>
</dbReference>
<dbReference type="CDD" id="cd01347">
    <property type="entry name" value="ligand_gated_channel"/>
    <property type="match status" value="1"/>
</dbReference>
<dbReference type="Gene3D" id="2.170.130.10">
    <property type="entry name" value="TonB-dependent receptor, plug domain"/>
    <property type="match status" value="1"/>
</dbReference>
<dbReference type="GO" id="GO:0015344">
    <property type="term" value="F:siderophore uptake transmembrane transporter activity"/>
    <property type="evidence" value="ECO:0007669"/>
    <property type="project" value="TreeGrafter"/>
</dbReference>
<keyword evidence="4 11" id="KW-1134">Transmembrane beta strand</keyword>
<proteinExistence type="inferred from homology"/>
<dbReference type="GO" id="GO:0044718">
    <property type="term" value="P:siderophore transmembrane transport"/>
    <property type="evidence" value="ECO:0007669"/>
    <property type="project" value="TreeGrafter"/>
</dbReference>
<dbReference type="Pfam" id="PF00593">
    <property type="entry name" value="TonB_dep_Rec_b-barrel"/>
    <property type="match status" value="1"/>
</dbReference>
<evidence type="ECO:0000256" key="12">
    <source>
        <dbReference type="RuleBase" id="RU003357"/>
    </source>
</evidence>
<feature type="domain" description="TonB-dependent receptor-like beta-barrel" evidence="14">
    <location>
        <begin position="283"/>
        <end position="621"/>
    </location>
</feature>
<keyword evidence="5 11" id="KW-0812">Transmembrane</keyword>
<evidence type="ECO:0000313" key="17">
    <source>
        <dbReference type="Proteomes" id="UP000448575"/>
    </source>
</evidence>
<keyword evidence="3 11" id="KW-0813">Transport</keyword>
<evidence type="ECO:0000256" key="9">
    <source>
        <dbReference type="ARBA" id="ARBA00023170"/>
    </source>
</evidence>
<feature type="domain" description="TonB-dependent receptor plug" evidence="15">
    <location>
        <begin position="55"/>
        <end position="165"/>
    </location>
</feature>
<dbReference type="EMBL" id="WWCJ01000022">
    <property type="protein sequence ID" value="MYN04892.1"/>
    <property type="molecule type" value="Genomic_DNA"/>
</dbReference>
<dbReference type="PROSITE" id="PS52016">
    <property type="entry name" value="TONB_DEPENDENT_REC_3"/>
    <property type="match status" value="1"/>
</dbReference>
<dbReference type="InterPro" id="IPR012910">
    <property type="entry name" value="Plug_dom"/>
</dbReference>
<evidence type="ECO:0000313" key="16">
    <source>
        <dbReference type="EMBL" id="MYN04892.1"/>
    </source>
</evidence>
<evidence type="ECO:0000256" key="11">
    <source>
        <dbReference type="PROSITE-ProRule" id="PRU01360"/>
    </source>
</evidence>
<feature type="signal peptide" evidence="13">
    <location>
        <begin position="1"/>
        <end position="26"/>
    </location>
</feature>
<keyword evidence="9 16" id="KW-0675">Receptor</keyword>
<dbReference type="InterPro" id="IPR036942">
    <property type="entry name" value="Beta-barrel_TonB_sf"/>
</dbReference>
<organism evidence="16 17">
    <name type="scientific">Pseudoduganella guangdongensis</name>
    <dbReference type="NCBI Taxonomy" id="2692179"/>
    <lineage>
        <taxon>Bacteria</taxon>
        <taxon>Pseudomonadati</taxon>
        <taxon>Pseudomonadota</taxon>
        <taxon>Betaproteobacteria</taxon>
        <taxon>Burkholderiales</taxon>
        <taxon>Oxalobacteraceae</taxon>
        <taxon>Telluria group</taxon>
        <taxon>Pseudoduganella</taxon>
    </lineage>
</organism>
<evidence type="ECO:0000256" key="3">
    <source>
        <dbReference type="ARBA" id="ARBA00022448"/>
    </source>
</evidence>
<dbReference type="PANTHER" id="PTHR30069:SF29">
    <property type="entry name" value="HEMOGLOBIN AND HEMOGLOBIN-HAPTOGLOBIN-BINDING PROTEIN 1-RELATED"/>
    <property type="match status" value="1"/>
</dbReference>
<gene>
    <name evidence="16" type="ORF">GTP41_22610</name>
</gene>
<comment type="caution">
    <text evidence="16">The sequence shown here is derived from an EMBL/GenBank/DDBJ whole genome shotgun (WGS) entry which is preliminary data.</text>
</comment>
<evidence type="ECO:0000256" key="1">
    <source>
        <dbReference type="ARBA" id="ARBA00004571"/>
    </source>
</evidence>
<accession>A0A6N9HQ08</accession>
<evidence type="ECO:0000256" key="13">
    <source>
        <dbReference type="SAM" id="SignalP"/>
    </source>
</evidence>
<evidence type="ECO:0000256" key="10">
    <source>
        <dbReference type="ARBA" id="ARBA00023237"/>
    </source>
</evidence>
<keyword evidence="10 11" id="KW-0998">Cell outer membrane</keyword>
<dbReference type="Pfam" id="PF07715">
    <property type="entry name" value="Plug"/>
    <property type="match status" value="1"/>
</dbReference>
<dbReference type="Gene3D" id="2.40.170.20">
    <property type="entry name" value="TonB-dependent receptor, beta-barrel domain"/>
    <property type="match status" value="1"/>
</dbReference>
<dbReference type="InterPro" id="IPR039426">
    <property type="entry name" value="TonB-dep_rcpt-like"/>
</dbReference>
<dbReference type="GO" id="GO:0009279">
    <property type="term" value="C:cell outer membrane"/>
    <property type="evidence" value="ECO:0007669"/>
    <property type="project" value="UniProtKB-SubCell"/>
</dbReference>
<dbReference type="InterPro" id="IPR037066">
    <property type="entry name" value="Plug_dom_sf"/>
</dbReference>
<dbReference type="PANTHER" id="PTHR30069">
    <property type="entry name" value="TONB-DEPENDENT OUTER MEMBRANE RECEPTOR"/>
    <property type="match status" value="1"/>
</dbReference>
<dbReference type="RefSeq" id="WP_161027848.1">
    <property type="nucleotide sequence ID" value="NZ_WWCJ01000022.1"/>
</dbReference>
<comment type="subcellular location">
    <subcellularLocation>
        <location evidence="1 11">Cell outer membrane</location>
        <topology evidence="1 11">Multi-pass membrane protein</topology>
    </subcellularLocation>
</comment>
<evidence type="ECO:0000256" key="5">
    <source>
        <dbReference type="ARBA" id="ARBA00022692"/>
    </source>
</evidence>
<sequence>MRHSALHGLGRGPLAVWLLAAANACAQDADLTTLPLEQLMSMEVYSASRFNQKTSQAPSNVTVLTSADIRAYGWRTLADALRSIRGVYTSSDRSYSYVGARGFLRPGDLNARFLLQINGTRINDPVFDQALLGGEFPLDLELVDRIEFVPGPGSSVYGANALFGVINVITRRAQDIEGTRATLEAGQGRARGGSASYAWRNADAELVLGANRTLSDGRDLYFPEHGASAIGLDWEHASRFFARGQWEPWSLMLLSGERTKSIPTASFGQPFNVPGSQTLDRLRLVDLGYRNAILPLHGELTARLYHGEYYYEGHYVNQVPFGTINRDITRARWWGTDVSLFMQLGQSHKLVLGADYQYNHDLSQKNFDTEPFEVYLDDKAQGKRLGIYLQDEITLADGVLLNAGLRYDRETSTGGVFNPRLALIAEVAQGTTVKAIYGSAFRAPNSYEMFYGIDGQGGQLANPELGRERIRSHELSLVRRMGTNARFTLSAYSNRASSLITQVEDLDQGLPIFRNFAHATARGVEFEYEHCFTRGASLRASVARQRVSASTNEVNSPHWLAKLNAAARLHGAWHAGLEGQYVSARSLLGRGEAGGYVLANLNLYTIGLTRHFDLALGVSNLFDRRYADPASVAYVQRTIEQDGRRAYFKVKVAY</sequence>
<evidence type="ECO:0000259" key="15">
    <source>
        <dbReference type="Pfam" id="PF07715"/>
    </source>
</evidence>
<dbReference type="SUPFAM" id="SSF56935">
    <property type="entry name" value="Porins"/>
    <property type="match status" value="1"/>
</dbReference>